<dbReference type="OrthoDB" id="9800774at2"/>
<evidence type="ECO:0000313" key="3">
    <source>
        <dbReference type="Proteomes" id="UP000076563"/>
    </source>
</evidence>
<organism evidence="2 3">
    <name type="scientific">Paenibacillus elgii</name>
    <dbReference type="NCBI Taxonomy" id="189691"/>
    <lineage>
        <taxon>Bacteria</taxon>
        <taxon>Bacillati</taxon>
        <taxon>Bacillota</taxon>
        <taxon>Bacilli</taxon>
        <taxon>Bacillales</taxon>
        <taxon>Paenibacillaceae</taxon>
        <taxon>Paenibacillus</taxon>
    </lineage>
</organism>
<dbReference type="AlphaFoldDB" id="A0A164AQF9"/>
<reference evidence="3" key="1">
    <citation type="submission" date="2016-01" db="EMBL/GenBank/DDBJ databases">
        <title>Draft genome of Chromobacterium sp. F49.</title>
        <authorList>
            <person name="Hong K.W."/>
        </authorList>
    </citation>
    <scope>NUCLEOTIDE SEQUENCE [LARGE SCALE GENOMIC DNA]</scope>
    <source>
        <strain evidence="3">M63</strain>
    </source>
</reference>
<dbReference type="Gene3D" id="3.30.200.20">
    <property type="entry name" value="Phosphorylase Kinase, domain 1"/>
    <property type="match status" value="1"/>
</dbReference>
<proteinExistence type="predicted"/>
<gene>
    <name evidence="2" type="ORF">AV654_00215</name>
</gene>
<dbReference type="PANTHER" id="PTHR21310">
    <property type="entry name" value="AMINOGLYCOSIDE PHOSPHOTRANSFERASE-RELATED-RELATED"/>
    <property type="match status" value="1"/>
</dbReference>
<evidence type="ECO:0000259" key="1">
    <source>
        <dbReference type="Pfam" id="PF01636"/>
    </source>
</evidence>
<name>A0A164AQF9_9BACL</name>
<comment type="caution">
    <text evidence="2">The sequence shown here is derived from an EMBL/GenBank/DDBJ whole genome shotgun (WGS) entry which is preliminary data.</text>
</comment>
<feature type="domain" description="Aminoglycoside phosphotransferase" evidence="1">
    <location>
        <begin position="54"/>
        <end position="299"/>
    </location>
</feature>
<dbReference type="EMBL" id="LQRA01000001">
    <property type="protein sequence ID" value="KZE84370.1"/>
    <property type="molecule type" value="Genomic_DNA"/>
</dbReference>
<dbReference type="Pfam" id="PF01636">
    <property type="entry name" value="APH"/>
    <property type="match status" value="1"/>
</dbReference>
<dbReference type="Gene3D" id="3.90.1200.10">
    <property type="match status" value="1"/>
</dbReference>
<dbReference type="InterPro" id="IPR002575">
    <property type="entry name" value="Aminoglycoside_PTrfase"/>
</dbReference>
<dbReference type="InterPro" id="IPR011009">
    <property type="entry name" value="Kinase-like_dom_sf"/>
</dbReference>
<dbReference type="SUPFAM" id="SSF56112">
    <property type="entry name" value="Protein kinase-like (PK-like)"/>
    <property type="match status" value="1"/>
</dbReference>
<accession>A0A164AQF9</accession>
<keyword evidence="3" id="KW-1185">Reference proteome</keyword>
<sequence length="342" mass="37785">MEDTRQNAAPGEDEWQEKAGWERGEPFVRLSLAELNGLLESAFPGRSVEFAQSLGTGLSNSNYKIRMHGEERSYVLRIYRGDADVLRKEEAIARLVRSVVPVPAFLYTDASCARFPRPWALLEWHDGELLSSLRTTVSQEELASAAAALGRTLARVHAFPFQKAGLLGPELEIRTPMRLDEAMFTGFAEQSLMHGEAGRLLGSCRTEALWAMCRRHAGLLEEQPKVYSLIHSDFNGRNVLLAPDGAGGSEVTAVLDWEFAFAGPPLVDIGNMLRYEPAGSEFGRHFIRGYVQGGGVLPERWELKSKLADLIALLDLLNGAADAPNRAADLVRLIDRLLAEWA</sequence>
<protein>
    <recommendedName>
        <fullName evidence="1">Aminoglycoside phosphotransferase domain-containing protein</fullName>
    </recommendedName>
</protein>
<evidence type="ECO:0000313" key="2">
    <source>
        <dbReference type="EMBL" id="KZE84370.1"/>
    </source>
</evidence>
<dbReference type="InterPro" id="IPR051678">
    <property type="entry name" value="AGP_Transferase"/>
</dbReference>
<dbReference type="RefSeq" id="WP_063177536.1">
    <property type="nucleotide sequence ID" value="NZ_LQRA01000001.1"/>
</dbReference>
<dbReference type="Proteomes" id="UP000076563">
    <property type="component" value="Unassembled WGS sequence"/>
</dbReference>